<dbReference type="SUPFAM" id="SSF52540">
    <property type="entry name" value="P-loop containing nucleoside triphosphate hydrolases"/>
    <property type="match status" value="1"/>
</dbReference>
<feature type="domain" description="DUF7791" evidence="4">
    <location>
        <begin position="537"/>
        <end position="676"/>
    </location>
</feature>
<dbReference type="AlphaFoldDB" id="A0A2N6NGC9"/>
<dbReference type="InterPro" id="IPR056884">
    <property type="entry name" value="NPHP3-like_N"/>
</dbReference>
<keyword evidence="1" id="KW-0677">Repeat</keyword>
<dbReference type="InterPro" id="IPR027417">
    <property type="entry name" value="P-loop_NTPase"/>
</dbReference>
<reference evidence="5 6" key="1">
    <citation type="journal article" date="2016" name="Appl. Microbiol. Biotechnol.">
        <title>Characterization of T-DNA insertion mutants with decreased virulence in the entomopathogenic fungus Beauveria bassiana JEF-007.</title>
        <authorList>
            <person name="Kim S."/>
            <person name="Lee S.J."/>
            <person name="Nai Y.S."/>
            <person name="Yu J.S."/>
            <person name="Lee M.R."/>
            <person name="Yang Y.T."/>
            <person name="Kim J.S."/>
        </authorList>
    </citation>
    <scope>NUCLEOTIDE SEQUENCE [LARGE SCALE GENOMIC DNA]</scope>
    <source>
        <strain evidence="5 6">JEF-007</strain>
    </source>
</reference>
<dbReference type="InterPro" id="IPR002110">
    <property type="entry name" value="Ankyrin_rpt"/>
</dbReference>
<dbReference type="PANTHER" id="PTHR10039:SF5">
    <property type="entry name" value="NACHT DOMAIN-CONTAINING PROTEIN"/>
    <property type="match status" value="1"/>
</dbReference>
<accession>A0A2N6NGC9</accession>
<feature type="repeat" description="ANK" evidence="2">
    <location>
        <begin position="823"/>
        <end position="855"/>
    </location>
</feature>
<feature type="domain" description="Nephrocystin 3-like N-terminal" evidence="3">
    <location>
        <begin position="246"/>
        <end position="427"/>
    </location>
</feature>
<organism evidence="5 6">
    <name type="scientific">Beauveria bassiana</name>
    <name type="common">White muscardine disease fungus</name>
    <name type="synonym">Tritirachium shiotae</name>
    <dbReference type="NCBI Taxonomy" id="176275"/>
    <lineage>
        <taxon>Eukaryota</taxon>
        <taxon>Fungi</taxon>
        <taxon>Dikarya</taxon>
        <taxon>Ascomycota</taxon>
        <taxon>Pezizomycotina</taxon>
        <taxon>Sordariomycetes</taxon>
        <taxon>Hypocreomycetidae</taxon>
        <taxon>Hypocreales</taxon>
        <taxon>Cordycipitaceae</taxon>
        <taxon>Beauveria</taxon>
    </lineage>
</organism>
<dbReference type="EMBL" id="MRVG01000008">
    <property type="protein sequence ID" value="PMB66347.1"/>
    <property type="molecule type" value="Genomic_DNA"/>
</dbReference>
<evidence type="ECO:0000259" key="4">
    <source>
        <dbReference type="Pfam" id="PF25053"/>
    </source>
</evidence>
<evidence type="ECO:0000256" key="1">
    <source>
        <dbReference type="ARBA" id="ARBA00022737"/>
    </source>
</evidence>
<comment type="caution">
    <text evidence="5">The sequence shown here is derived from an EMBL/GenBank/DDBJ whole genome shotgun (WGS) entry which is preliminary data.</text>
</comment>
<evidence type="ECO:0000313" key="6">
    <source>
        <dbReference type="Proteomes" id="UP000235728"/>
    </source>
</evidence>
<dbReference type="Proteomes" id="UP000235728">
    <property type="component" value="Unassembled WGS sequence"/>
</dbReference>
<evidence type="ECO:0000256" key="2">
    <source>
        <dbReference type="PROSITE-ProRule" id="PRU00023"/>
    </source>
</evidence>
<dbReference type="Gene3D" id="3.40.50.300">
    <property type="entry name" value="P-loop containing nucleotide triphosphate hydrolases"/>
    <property type="match status" value="1"/>
</dbReference>
<dbReference type="OMA" id="YLWERDE"/>
<gene>
    <name evidence="5" type="primary">HET-E1_21</name>
    <name evidence="5" type="ORF">BM221_007334</name>
</gene>
<dbReference type="Pfam" id="PF24883">
    <property type="entry name" value="NPHP3_N"/>
    <property type="match status" value="1"/>
</dbReference>
<dbReference type="PROSITE" id="PS50088">
    <property type="entry name" value="ANK_REPEAT"/>
    <property type="match status" value="1"/>
</dbReference>
<dbReference type="Pfam" id="PF25053">
    <property type="entry name" value="DUF7791"/>
    <property type="match status" value="1"/>
</dbReference>
<dbReference type="PANTHER" id="PTHR10039">
    <property type="entry name" value="AMELOGENIN"/>
    <property type="match status" value="1"/>
</dbReference>
<evidence type="ECO:0000313" key="5">
    <source>
        <dbReference type="EMBL" id="PMB66347.1"/>
    </source>
</evidence>
<dbReference type="InterPro" id="IPR056693">
    <property type="entry name" value="DUF7791"/>
</dbReference>
<name>A0A2N6NGC9_BEABA</name>
<evidence type="ECO:0000259" key="3">
    <source>
        <dbReference type="Pfam" id="PF24883"/>
    </source>
</evidence>
<keyword evidence="2" id="KW-0040">ANK repeat</keyword>
<sequence length="924" mass="105112">MDPFTAVSLAGNILQFLASARSVYKQVAEIRSSVTGLSQKNDAMLSSATELHDMAESITAGLQSFQGTMTGTEKSIRDIGQRCQQLSLELQEDIKNKAAKDRSSVLRATTSVIASSWKIPAAEKKLKELNELQKSLFKQLLIHISRKQTSLGMAMTSLMDQNRKLEMSRAEELAKLKSEIIAASDSLQPLLAKSSSERDTREMGEKLLYWVEQAADIKREQAIIQSLRFDGMLHRREEIPTAHTNTFQWAFAPHLHFQEWLERDDGVYWVSGDPGSGKSTLMKHLSSHRTTQEALRKWAGDKELVMARFFFWFSGTALQKSQEGLLRSLLFEILRQCPSSIAAACPLRWESSASYLWERDELMSTFQRLRLQLPSTRFCFFIDGLDEYRGETEADHGNHVPGHVAEIIGIMDVLSSLPDVKLCISSRPWRAFENAFGGLANRKLYVNEENSGDIRLYIRDRFERSHVFTESSSKRAELQALVEEMVEDSRGVFIWVFLVVESLLRGLSNEDRLVELRRRLNETPKTLNDLFERMLNSVEVIYQEQAAQILAVALQAVEPLFVIVYSFIGDDAHDALTSEVRPWTVEECISASKTAELRISVRCPDLIKIRKGKGYPTTTQSMVRHQLDFLHRTVRDFLTLEDTQRRLHRRLQKPFDPVEFTCHGLLSQVKGAAASDDGFWSNDGPRKEHWELLETMCHYVGVLEQRTGKPQLDLLDELERVIAQQVGTRDFVISGESFLGVMVRKNLYLYVEAKLPQGLPRHGVPLLECALWPEGHFQDGQPLPRMVSLLLDHAGARPADMGGDGAKSIWYGYLYGLYKLRQQSGSPLSQAAREAHAAVMASLLRHGADTRVRCAVGRTEPRPAVGRAKGIRYLVYKDVLEILQEVFQPEDRAYLEAIVQERRLRFWSDWTAPDWLRFKFLSTT</sequence>
<protein>
    <submittedName>
        <fullName evidence="5">Vegetative incompatibility protein HET-E-1</fullName>
    </submittedName>
</protein>
<proteinExistence type="predicted"/>